<protein>
    <recommendedName>
        <fullName evidence="4">Peptidase S74 domain-containing protein</fullName>
    </recommendedName>
</protein>
<dbReference type="RefSeq" id="WP_380001755.1">
    <property type="nucleotide sequence ID" value="NZ_JBHSGN010000165.1"/>
</dbReference>
<accession>A0ABV9L5Z9</accession>
<organism evidence="2 3">
    <name type="scientific">Dysgonomonas termitidis</name>
    <dbReference type="NCBI Taxonomy" id="1516126"/>
    <lineage>
        <taxon>Bacteria</taxon>
        <taxon>Pseudomonadati</taxon>
        <taxon>Bacteroidota</taxon>
        <taxon>Bacteroidia</taxon>
        <taxon>Bacteroidales</taxon>
        <taxon>Dysgonomonadaceae</taxon>
        <taxon>Dysgonomonas</taxon>
    </lineage>
</organism>
<proteinExistence type="predicted"/>
<feature type="signal peptide" evidence="1">
    <location>
        <begin position="1"/>
        <end position="19"/>
    </location>
</feature>
<evidence type="ECO:0008006" key="4">
    <source>
        <dbReference type="Google" id="ProtNLM"/>
    </source>
</evidence>
<comment type="caution">
    <text evidence="2">The sequence shown here is derived from an EMBL/GenBank/DDBJ whole genome shotgun (WGS) entry which is preliminary data.</text>
</comment>
<evidence type="ECO:0000256" key="1">
    <source>
        <dbReference type="SAM" id="SignalP"/>
    </source>
</evidence>
<gene>
    <name evidence="2" type="ORF">ACFO6W_25270</name>
</gene>
<evidence type="ECO:0000313" key="2">
    <source>
        <dbReference type="EMBL" id="MFC4676996.1"/>
    </source>
</evidence>
<sequence length="232" mass="26333">MKKYILLIISIIIVANIAAQDQTVTGNLRVNHSITTKADIYVGEFEVPGKMGLGSKLYFGGNDFNTDFIWLAKFVSEDKARTELRVNIGDDSGISDRFVVGNIKWDSNNTWKDWFIVTEFGVGIKTSNPSCALDVNGTIRSKEMKIEAIGWSDFVFDEDYNLRPLPEVETHIKEHKHLPEIPSEKEVLENGVNVVEMQAKLLQKIEELTLYVIGQDKRIKALEEESRLLKNE</sequence>
<keyword evidence="3" id="KW-1185">Reference proteome</keyword>
<feature type="chain" id="PRO_5045692121" description="Peptidase S74 domain-containing protein" evidence="1">
    <location>
        <begin position="20"/>
        <end position="232"/>
    </location>
</feature>
<evidence type="ECO:0000313" key="3">
    <source>
        <dbReference type="Proteomes" id="UP001596023"/>
    </source>
</evidence>
<keyword evidence="1" id="KW-0732">Signal</keyword>
<reference evidence="3" key="1">
    <citation type="journal article" date="2019" name="Int. J. Syst. Evol. Microbiol.">
        <title>The Global Catalogue of Microorganisms (GCM) 10K type strain sequencing project: providing services to taxonomists for standard genome sequencing and annotation.</title>
        <authorList>
            <consortium name="The Broad Institute Genomics Platform"/>
            <consortium name="The Broad Institute Genome Sequencing Center for Infectious Disease"/>
            <person name="Wu L."/>
            <person name="Ma J."/>
        </authorList>
    </citation>
    <scope>NUCLEOTIDE SEQUENCE [LARGE SCALE GENOMIC DNA]</scope>
    <source>
        <strain evidence="3">CCUG 66188</strain>
    </source>
</reference>
<dbReference type="Proteomes" id="UP001596023">
    <property type="component" value="Unassembled WGS sequence"/>
</dbReference>
<dbReference type="EMBL" id="JBHSGN010000165">
    <property type="protein sequence ID" value="MFC4676996.1"/>
    <property type="molecule type" value="Genomic_DNA"/>
</dbReference>
<name>A0ABV9L5Z9_9BACT</name>